<dbReference type="InterPro" id="IPR036188">
    <property type="entry name" value="FAD/NAD-bd_sf"/>
</dbReference>
<organism evidence="2 3">
    <name type="scientific">Streptomyces anatolicus</name>
    <dbReference type="NCBI Taxonomy" id="2675858"/>
    <lineage>
        <taxon>Bacteria</taxon>
        <taxon>Bacillati</taxon>
        <taxon>Actinomycetota</taxon>
        <taxon>Actinomycetes</taxon>
        <taxon>Kitasatosporales</taxon>
        <taxon>Streptomycetaceae</taxon>
        <taxon>Streptomyces</taxon>
    </lineage>
</organism>
<keyword evidence="3" id="KW-1185">Reference proteome</keyword>
<dbReference type="RefSeq" id="WP_219692549.1">
    <property type="nucleotide sequence ID" value="NZ_WMBF01000706.1"/>
</dbReference>
<name>A0ABS6YX31_9ACTN</name>
<gene>
    <name evidence="2" type="ORF">GKQ77_31415</name>
</gene>
<evidence type="ECO:0000313" key="2">
    <source>
        <dbReference type="EMBL" id="MBW5426016.1"/>
    </source>
</evidence>
<protein>
    <submittedName>
        <fullName evidence="2">Uncharacterized protein</fullName>
    </submittedName>
</protein>
<dbReference type="EMBL" id="WMBF01000706">
    <property type="protein sequence ID" value="MBW5426016.1"/>
    <property type="molecule type" value="Genomic_DNA"/>
</dbReference>
<feature type="compositionally biased region" description="Low complexity" evidence="1">
    <location>
        <begin position="23"/>
        <end position="35"/>
    </location>
</feature>
<evidence type="ECO:0000256" key="1">
    <source>
        <dbReference type="SAM" id="MobiDB-lite"/>
    </source>
</evidence>
<sequence length="59" mass="5763">MTPSLGQGGYQAVEGGVVLAHHAAPGGDLAAGPAGYSAERVPRTTDIAAGPPRPPASRT</sequence>
<proteinExistence type="predicted"/>
<comment type="caution">
    <text evidence="2">The sequence shown here is derived from an EMBL/GenBank/DDBJ whole genome shotgun (WGS) entry which is preliminary data.</text>
</comment>
<dbReference type="SUPFAM" id="SSF51905">
    <property type="entry name" value="FAD/NAD(P)-binding domain"/>
    <property type="match status" value="1"/>
</dbReference>
<reference evidence="2 3" key="1">
    <citation type="submission" date="2019-11" db="EMBL/GenBank/DDBJ databases">
        <authorList>
            <person name="Ay H."/>
        </authorList>
    </citation>
    <scope>NUCLEOTIDE SEQUENCE [LARGE SCALE GENOMIC DNA]</scope>
    <source>
        <strain evidence="2 3">BG9H</strain>
    </source>
</reference>
<accession>A0ABS6YX31</accession>
<evidence type="ECO:0000313" key="3">
    <source>
        <dbReference type="Proteomes" id="UP001197114"/>
    </source>
</evidence>
<feature type="region of interest" description="Disordered" evidence="1">
    <location>
        <begin position="23"/>
        <end position="59"/>
    </location>
</feature>
<dbReference type="Proteomes" id="UP001197114">
    <property type="component" value="Unassembled WGS sequence"/>
</dbReference>
<dbReference type="Gene3D" id="3.50.50.60">
    <property type="entry name" value="FAD/NAD(P)-binding domain"/>
    <property type="match status" value="1"/>
</dbReference>